<organism evidence="1 2">
    <name type="scientific">Aedes albopictus</name>
    <name type="common">Asian tiger mosquito</name>
    <name type="synonym">Stegomyia albopicta</name>
    <dbReference type="NCBI Taxonomy" id="7160"/>
    <lineage>
        <taxon>Eukaryota</taxon>
        <taxon>Metazoa</taxon>
        <taxon>Ecdysozoa</taxon>
        <taxon>Arthropoda</taxon>
        <taxon>Hexapoda</taxon>
        <taxon>Insecta</taxon>
        <taxon>Pterygota</taxon>
        <taxon>Neoptera</taxon>
        <taxon>Endopterygota</taxon>
        <taxon>Diptera</taxon>
        <taxon>Nematocera</taxon>
        <taxon>Culicoidea</taxon>
        <taxon>Culicidae</taxon>
        <taxon>Culicinae</taxon>
        <taxon>Aedini</taxon>
        <taxon>Aedes</taxon>
        <taxon>Stegomyia</taxon>
    </lineage>
</organism>
<evidence type="ECO:0000313" key="1">
    <source>
        <dbReference type="EnsemblMetazoa" id="AALFPA23_001931.P1441"/>
    </source>
</evidence>
<dbReference type="GeneID" id="134287214"/>
<accession>A0ABM1XQL8</accession>
<dbReference type="PANTHER" id="PTHR33053">
    <property type="entry name" value="PROTEIN, PUTATIVE-RELATED"/>
    <property type="match status" value="1"/>
</dbReference>
<dbReference type="PANTHER" id="PTHR33053:SF9">
    <property type="entry name" value="AGAP000105-PA"/>
    <property type="match status" value="1"/>
</dbReference>
<dbReference type="RefSeq" id="XP_062704874.1">
    <property type="nucleotide sequence ID" value="XM_062848890.1"/>
</dbReference>
<protein>
    <recommendedName>
        <fullName evidence="3">Transposase domain-containing protein</fullName>
    </recommendedName>
</protein>
<evidence type="ECO:0000313" key="2">
    <source>
        <dbReference type="Proteomes" id="UP000069940"/>
    </source>
</evidence>
<reference evidence="2" key="1">
    <citation type="journal article" date="2015" name="Proc. Natl. Acad. Sci. U.S.A.">
        <title>Genome sequence of the Asian Tiger mosquito, Aedes albopictus, reveals insights into its biology, genetics, and evolution.</title>
        <authorList>
            <person name="Chen X.G."/>
            <person name="Jiang X."/>
            <person name="Gu J."/>
            <person name="Xu M."/>
            <person name="Wu Y."/>
            <person name="Deng Y."/>
            <person name="Zhang C."/>
            <person name="Bonizzoni M."/>
            <person name="Dermauw W."/>
            <person name="Vontas J."/>
            <person name="Armbruster P."/>
            <person name="Huang X."/>
            <person name="Yang Y."/>
            <person name="Zhang H."/>
            <person name="He W."/>
            <person name="Peng H."/>
            <person name="Liu Y."/>
            <person name="Wu K."/>
            <person name="Chen J."/>
            <person name="Lirakis M."/>
            <person name="Topalis P."/>
            <person name="Van Leeuwen T."/>
            <person name="Hall A.B."/>
            <person name="Jiang X."/>
            <person name="Thorpe C."/>
            <person name="Mueller R.L."/>
            <person name="Sun C."/>
            <person name="Waterhouse R.M."/>
            <person name="Yan G."/>
            <person name="Tu Z.J."/>
            <person name="Fang X."/>
            <person name="James A.A."/>
        </authorList>
    </citation>
    <scope>NUCLEOTIDE SEQUENCE [LARGE SCALE GENOMIC DNA]</scope>
    <source>
        <strain evidence="2">Foshan</strain>
    </source>
</reference>
<name>A0ABM1XQL8_AEDAL</name>
<sequence length="652" mass="74858">MFQVIKRSKLSKFKKRGTYSRLLKKYRNRFKQVATNNPTEHENDSSLCETKNTQRCEPENVVENVEPAITECSIPNCDEGERKIVTDLRKWSSGYNIPQTALKSLVDVLNTNLDLALPKDPRSIMRTPRNVDIRPMGETGQYWHQGLESCLKRIFRNINNSESISLSINVDGLPIYKSATKNFWPILCNIYEVPHITPMVVGIFYGNGKPKDVNEFLSPFVDELLPLLKSGITINGHTLAISIRCFICDTPARSFIKNVISFNGKYGCIKCTTKGRYSQLSRTMTYPELNAPLRTDERFRTNQYPDHQRGYTPLLKLPIDMVKDIVVGDSLHLLELGVMKKLLNGWRTGSMSMKAKWSSSQKKELSEYLVEVKFPVEIHRQMRALEFISLWKGLEYRNFLNYVGIVVLKDYLPEKFFNHFLYLFCAVRICSSEKYANMLPVARSLLVDFIENFKSLYGTEFISSNIHNLCHIVSEVEQFGPLPSFTAYPFENYMHSLKKLVRTGPNPLAQVAARIIESENSNTSKDCPFASQENSVTVEQKSGKIFLVFSNYKLCTDFQDSWFLSKKCELVRFSGVSNDETGLLIVGSKIISKYDYFQKPFKSSYIHIYVSKVDSNNLSNASCFHINDIFCKLVPMYRKEGIVFIPLLHTIK</sequence>
<keyword evidence="2" id="KW-1185">Reference proteome</keyword>
<proteinExistence type="predicted"/>
<dbReference type="EnsemblMetazoa" id="AALFPA23_001931.R1441">
    <property type="protein sequence ID" value="AALFPA23_001931.P1441"/>
    <property type="gene ID" value="AALFPA23_001931"/>
</dbReference>
<evidence type="ECO:0008006" key="3">
    <source>
        <dbReference type="Google" id="ProtNLM"/>
    </source>
</evidence>
<dbReference type="Proteomes" id="UP000069940">
    <property type="component" value="Unassembled WGS sequence"/>
</dbReference>
<reference evidence="1" key="2">
    <citation type="submission" date="2025-05" db="UniProtKB">
        <authorList>
            <consortium name="EnsemblMetazoa"/>
        </authorList>
    </citation>
    <scope>IDENTIFICATION</scope>
    <source>
        <strain evidence="1">Foshan</strain>
    </source>
</reference>